<sequence>MQQNKGDTRTNAKTCRMSGYFALLLALFLCCCYFFRLLFSHSATTIVANQTLYKFTTQITHSQQAQHTDTPPHTRAHIHTNTLVHMCARKYSLTVATRRA</sequence>
<keyword evidence="1" id="KW-0472">Membrane</keyword>
<evidence type="ECO:0000256" key="1">
    <source>
        <dbReference type="SAM" id="Phobius"/>
    </source>
</evidence>
<keyword evidence="1" id="KW-1133">Transmembrane helix</keyword>
<proteinExistence type="predicted"/>
<dbReference type="EMBL" id="GAKP01000026">
    <property type="protein sequence ID" value="JAC58926.1"/>
    <property type="molecule type" value="Transcribed_RNA"/>
</dbReference>
<accession>A0A034WTP7</accession>
<protein>
    <submittedName>
        <fullName evidence="2">Uncharacterized protein</fullName>
    </submittedName>
</protein>
<feature type="transmembrane region" description="Helical" evidence="1">
    <location>
        <begin position="20"/>
        <end position="39"/>
    </location>
</feature>
<reference evidence="2" key="1">
    <citation type="journal article" date="2014" name="BMC Genomics">
        <title>Characterizing the developmental transcriptome of the oriental fruit fly, Bactrocera dorsalis (Diptera: Tephritidae) through comparative genomic analysis with Drosophila melanogaster utilizing modENCODE datasets.</title>
        <authorList>
            <person name="Geib S.M."/>
            <person name="Calla B."/>
            <person name="Hall B."/>
            <person name="Hou S."/>
            <person name="Manoukis N.C."/>
        </authorList>
    </citation>
    <scope>NUCLEOTIDE SEQUENCE</scope>
    <source>
        <strain evidence="2">Punador</strain>
    </source>
</reference>
<organism evidence="2">
    <name type="scientific">Bactrocera dorsalis</name>
    <name type="common">Oriental fruit fly</name>
    <name type="synonym">Dacus dorsalis</name>
    <dbReference type="NCBI Taxonomy" id="27457"/>
    <lineage>
        <taxon>Eukaryota</taxon>
        <taxon>Metazoa</taxon>
        <taxon>Ecdysozoa</taxon>
        <taxon>Arthropoda</taxon>
        <taxon>Hexapoda</taxon>
        <taxon>Insecta</taxon>
        <taxon>Pterygota</taxon>
        <taxon>Neoptera</taxon>
        <taxon>Endopterygota</taxon>
        <taxon>Diptera</taxon>
        <taxon>Brachycera</taxon>
        <taxon>Muscomorpha</taxon>
        <taxon>Tephritoidea</taxon>
        <taxon>Tephritidae</taxon>
        <taxon>Bactrocera</taxon>
        <taxon>Bactrocera</taxon>
    </lineage>
</organism>
<keyword evidence="1" id="KW-0812">Transmembrane</keyword>
<feature type="non-terminal residue" evidence="2">
    <location>
        <position position="100"/>
    </location>
</feature>
<dbReference type="AlphaFoldDB" id="A0A034WTP7"/>
<evidence type="ECO:0000313" key="2">
    <source>
        <dbReference type="EMBL" id="JAC58926.1"/>
    </source>
</evidence>
<name>A0A034WTP7_BACDO</name>